<feature type="domain" description="NADP-dependent oxidoreductase" evidence="7">
    <location>
        <begin position="20"/>
        <end position="256"/>
    </location>
</feature>
<keyword evidence="2" id="KW-0521">NADP</keyword>
<proteinExistence type="inferred from homology"/>
<keyword evidence="3" id="KW-0560">Oxidoreductase</keyword>
<dbReference type="Pfam" id="PF00248">
    <property type="entry name" value="Aldo_ket_red"/>
    <property type="match status" value="1"/>
</dbReference>
<reference evidence="8 9" key="1">
    <citation type="journal article" date="2014" name="FEMS Microbiol. Lett.">
        <title>Genome sequencing analysis reveals virulence-related gene content of Ochrobactrum intermedium strain 229E, a urease-positive strain isolated from the human gastric niche.</title>
        <authorList>
            <person name="Kulkarni G.J."/>
            <person name="Shetty S."/>
            <person name="Dharne M.S."/>
            <person name="Shouche Y.S."/>
        </authorList>
    </citation>
    <scope>NUCLEOTIDE SEQUENCE [LARGE SCALE GENOMIC DNA]</scope>
    <source>
        <strain evidence="8 9">229E</strain>
    </source>
</reference>
<evidence type="ECO:0000256" key="1">
    <source>
        <dbReference type="ARBA" id="ARBA00007905"/>
    </source>
</evidence>
<dbReference type="InterPro" id="IPR036812">
    <property type="entry name" value="NAD(P)_OxRdtase_dom_sf"/>
</dbReference>
<dbReference type="InterPro" id="IPR023210">
    <property type="entry name" value="NADP_OxRdtase_dom"/>
</dbReference>
<name>U4VDA9_9HYPH</name>
<feature type="binding site" evidence="5">
    <location>
        <position position="105"/>
    </location>
    <ligand>
        <name>substrate</name>
    </ligand>
</feature>
<dbReference type="AlphaFoldDB" id="U4VDA9"/>
<evidence type="ECO:0000256" key="5">
    <source>
        <dbReference type="PIRSR" id="PIRSR000097-2"/>
    </source>
</evidence>
<dbReference type="Gene3D" id="3.20.20.100">
    <property type="entry name" value="NADP-dependent oxidoreductase domain"/>
    <property type="match status" value="1"/>
</dbReference>
<feature type="active site" description="Proton donor" evidence="4">
    <location>
        <position position="47"/>
    </location>
</feature>
<dbReference type="Proteomes" id="UP000016842">
    <property type="component" value="Unassembled WGS sequence"/>
</dbReference>
<comment type="similarity">
    <text evidence="1">Belongs to the aldo/keto reductase family.</text>
</comment>
<dbReference type="EMBL" id="ASXJ01000245">
    <property type="protein sequence ID" value="ERM00781.1"/>
    <property type="molecule type" value="Genomic_DNA"/>
</dbReference>
<protein>
    <submittedName>
        <fullName evidence="8">2,5-didehydrogluconate reductase</fullName>
    </submittedName>
</protein>
<dbReference type="PATRIC" id="fig|1337887.3.peg.3916"/>
<evidence type="ECO:0000256" key="4">
    <source>
        <dbReference type="PIRSR" id="PIRSR000097-1"/>
    </source>
</evidence>
<evidence type="ECO:0000256" key="2">
    <source>
        <dbReference type="ARBA" id="ARBA00022857"/>
    </source>
</evidence>
<dbReference type="GO" id="GO:0051596">
    <property type="term" value="P:methylglyoxal catabolic process"/>
    <property type="evidence" value="ECO:0007669"/>
    <property type="project" value="TreeGrafter"/>
</dbReference>
<dbReference type="PRINTS" id="PR00069">
    <property type="entry name" value="ALDKETRDTASE"/>
</dbReference>
<gene>
    <name evidence="8" type="ORF">Q644_24990</name>
</gene>
<dbReference type="GO" id="GO:1990002">
    <property type="term" value="F:methylglyoxal reductase (NADPH) (acetol producing) activity"/>
    <property type="evidence" value="ECO:0007669"/>
    <property type="project" value="TreeGrafter"/>
</dbReference>
<evidence type="ECO:0000256" key="6">
    <source>
        <dbReference type="PIRSR" id="PIRSR000097-3"/>
    </source>
</evidence>
<sequence>MKIVNAHGAAIPALGFGVFRMTDAEVESVVPAALEAGFRHFDTAQIYQNEAALGRALEKAGARREDLFLTTKVWVDNYSPEKFGASVDESLDKLKVDQVDLLLLHWPADKVAIADQIDMLNAVQAAGRTRFIGVSNQNVAQMRQSIERSAAPIVTNQIEAHPPYLDQNAVADAAKAAGVAITAYYGMADGAVPRDPALQAIGARYGKTAAQVGLRWLIERGFIALSKTAKPERVAENFDIFDFDLSAEDMTAISKLARPPDGRLVSPAGLAPVWDN</sequence>
<evidence type="ECO:0000313" key="9">
    <source>
        <dbReference type="Proteomes" id="UP000016842"/>
    </source>
</evidence>
<evidence type="ECO:0000259" key="7">
    <source>
        <dbReference type="Pfam" id="PF00248"/>
    </source>
</evidence>
<dbReference type="InterPro" id="IPR020471">
    <property type="entry name" value="AKR"/>
</dbReference>
<dbReference type="PANTHER" id="PTHR43827">
    <property type="entry name" value="2,5-DIKETO-D-GLUCONIC ACID REDUCTASE"/>
    <property type="match status" value="1"/>
</dbReference>
<dbReference type="PIRSF" id="PIRSF000097">
    <property type="entry name" value="AKR"/>
    <property type="match status" value="1"/>
</dbReference>
<evidence type="ECO:0000256" key="3">
    <source>
        <dbReference type="ARBA" id="ARBA00023002"/>
    </source>
</evidence>
<feature type="site" description="Lowers pKa of active site Tyr" evidence="6">
    <location>
        <position position="72"/>
    </location>
</feature>
<comment type="caution">
    <text evidence="8">The sequence shown here is derived from an EMBL/GenBank/DDBJ whole genome shotgun (WGS) entry which is preliminary data.</text>
</comment>
<accession>U4VDA9</accession>
<dbReference type="InterPro" id="IPR018170">
    <property type="entry name" value="Aldo/ket_reductase_CS"/>
</dbReference>
<dbReference type="PROSITE" id="PS00798">
    <property type="entry name" value="ALDOKETO_REDUCTASE_1"/>
    <property type="match status" value="1"/>
</dbReference>
<evidence type="ECO:0000313" key="8">
    <source>
        <dbReference type="EMBL" id="ERM00781.1"/>
    </source>
</evidence>
<organism evidence="8 9">
    <name type="scientific">Brucella intermedia 229E</name>
    <dbReference type="NCBI Taxonomy" id="1337887"/>
    <lineage>
        <taxon>Bacteria</taxon>
        <taxon>Pseudomonadati</taxon>
        <taxon>Pseudomonadota</taxon>
        <taxon>Alphaproteobacteria</taxon>
        <taxon>Hyphomicrobiales</taxon>
        <taxon>Brucellaceae</taxon>
        <taxon>Brucella/Ochrobactrum group</taxon>
        <taxon>Brucella</taxon>
    </lineage>
</organism>
<dbReference type="PANTHER" id="PTHR43827:SF3">
    <property type="entry name" value="NADP-DEPENDENT OXIDOREDUCTASE DOMAIN-CONTAINING PROTEIN"/>
    <property type="match status" value="1"/>
</dbReference>
<dbReference type="SUPFAM" id="SSF51430">
    <property type="entry name" value="NAD(P)-linked oxidoreductase"/>
    <property type="match status" value="1"/>
</dbReference>